<evidence type="ECO:0000313" key="1">
    <source>
        <dbReference type="EMBL" id="SDJ33208.1"/>
    </source>
</evidence>
<dbReference type="EMBL" id="FNDN01000024">
    <property type="protein sequence ID" value="SDJ33208.1"/>
    <property type="molecule type" value="Genomic_DNA"/>
</dbReference>
<gene>
    <name evidence="1" type="ORF">SAMN05444695_12422</name>
</gene>
<organism evidence="1 2">
    <name type="scientific">Rhodococcus triatomae</name>
    <dbReference type="NCBI Taxonomy" id="300028"/>
    <lineage>
        <taxon>Bacteria</taxon>
        <taxon>Bacillati</taxon>
        <taxon>Actinomycetota</taxon>
        <taxon>Actinomycetes</taxon>
        <taxon>Mycobacteriales</taxon>
        <taxon>Nocardiaceae</taxon>
        <taxon>Rhodococcus</taxon>
    </lineage>
</organism>
<reference evidence="1 2" key="1">
    <citation type="submission" date="2016-10" db="EMBL/GenBank/DDBJ databases">
        <authorList>
            <person name="de Groot N.N."/>
        </authorList>
    </citation>
    <scope>NUCLEOTIDE SEQUENCE [LARGE SCALE GENOMIC DNA]</scope>
    <source>
        <strain evidence="1 2">DSM 44892</strain>
    </source>
</reference>
<evidence type="ECO:0000313" key="2">
    <source>
        <dbReference type="Proteomes" id="UP000183263"/>
    </source>
</evidence>
<sequence length="83" mass="8647">MTADHQESVDRRVTATGARVSTAAARTGALLVVAARDDSVHEARATTAAAETAHSVRMRGPTNPIFPTTSSRVISRAPFAGIC</sequence>
<proteinExistence type="predicted"/>
<protein>
    <submittedName>
        <fullName evidence="1">Uncharacterized protein</fullName>
    </submittedName>
</protein>
<dbReference type="AlphaFoldDB" id="A0A1G8SVD8"/>
<name>A0A1G8SVD8_9NOCA</name>
<accession>A0A1G8SVD8</accession>
<dbReference type="AntiFam" id="ANF00259">
    <property type="entry name" value="Protein of unknown function (DUF1472)"/>
</dbReference>
<keyword evidence="2" id="KW-1185">Reference proteome</keyword>
<dbReference type="Proteomes" id="UP000183263">
    <property type="component" value="Unassembled WGS sequence"/>
</dbReference>